<protein>
    <recommendedName>
        <fullName evidence="10">Elongation of very long chain fatty acids protein</fullName>
        <ecNumber evidence="10">2.3.1.199</ecNumber>
    </recommendedName>
    <alternativeName>
        <fullName evidence="10">Very-long-chain 3-oxoacyl-CoA synthase</fullName>
    </alternativeName>
</protein>
<dbReference type="GO" id="GO:0019367">
    <property type="term" value="P:fatty acid elongation, saturated fatty acid"/>
    <property type="evidence" value="ECO:0007669"/>
    <property type="project" value="TreeGrafter"/>
</dbReference>
<feature type="transmembrane region" description="Helical" evidence="10">
    <location>
        <begin position="79"/>
        <end position="98"/>
    </location>
</feature>
<evidence type="ECO:0000313" key="12">
    <source>
        <dbReference type="Proteomes" id="UP000518305"/>
    </source>
</evidence>
<dbReference type="EMBL" id="VWZJ01013782">
    <property type="protein sequence ID" value="NXG67243.1"/>
    <property type="molecule type" value="Genomic_DNA"/>
</dbReference>
<keyword evidence="4 10" id="KW-0812">Transmembrane</keyword>
<comment type="subcellular location">
    <subcellularLocation>
        <location evidence="1">Membrane</location>
        <topology evidence="1">Multi-pass membrane protein</topology>
    </subcellularLocation>
</comment>
<dbReference type="InterPro" id="IPR030457">
    <property type="entry name" value="ELO_CS"/>
</dbReference>
<evidence type="ECO:0000256" key="3">
    <source>
        <dbReference type="ARBA" id="ARBA00022679"/>
    </source>
</evidence>
<keyword evidence="5 10" id="KW-0276">Fatty acid metabolism</keyword>
<dbReference type="Pfam" id="PF01151">
    <property type="entry name" value="ELO"/>
    <property type="match status" value="1"/>
</dbReference>
<comment type="caution">
    <text evidence="11">The sequence shown here is derived from an EMBL/GenBank/DDBJ whole genome shotgun (WGS) entry which is preliminary data.</text>
</comment>
<evidence type="ECO:0000256" key="6">
    <source>
        <dbReference type="ARBA" id="ARBA00022989"/>
    </source>
</evidence>
<evidence type="ECO:0000256" key="4">
    <source>
        <dbReference type="ARBA" id="ARBA00022692"/>
    </source>
</evidence>
<evidence type="ECO:0000256" key="7">
    <source>
        <dbReference type="ARBA" id="ARBA00023098"/>
    </source>
</evidence>
<evidence type="ECO:0000256" key="10">
    <source>
        <dbReference type="RuleBase" id="RU361115"/>
    </source>
</evidence>
<evidence type="ECO:0000313" key="11">
    <source>
        <dbReference type="EMBL" id="NXG67243.1"/>
    </source>
</evidence>
<dbReference type="GO" id="GO:0042761">
    <property type="term" value="P:very long-chain fatty acid biosynthetic process"/>
    <property type="evidence" value="ECO:0007669"/>
    <property type="project" value="TreeGrafter"/>
</dbReference>
<evidence type="ECO:0000256" key="2">
    <source>
        <dbReference type="ARBA" id="ARBA00022516"/>
    </source>
</evidence>
<keyword evidence="2 10" id="KW-0444">Lipid biosynthesis</keyword>
<dbReference type="PANTHER" id="PTHR11157">
    <property type="entry name" value="FATTY ACID ACYL TRANSFERASE-RELATED"/>
    <property type="match status" value="1"/>
</dbReference>
<proteinExistence type="inferred from homology"/>
<dbReference type="PANTHER" id="PTHR11157:SF68">
    <property type="entry name" value="ELONGATION OF VERY LONG CHAIN FATTY ACIDS PROTEIN 3"/>
    <property type="match status" value="1"/>
</dbReference>
<feature type="transmembrane region" description="Helical" evidence="10">
    <location>
        <begin position="110"/>
        <end position="137"/>
    </location>
</feature>
<comment type="catalytic activity">
    <reaction evidence="10">
        <text>a very-long-chain acyl-CoA + malonyl-CoA + H(+) = a very-long-chain 3-oxoacyl-CoA + CO2 + CoA</text>
        <dbReference type="Rhea" id="RHEA:32727"/>
        <dbReference type="ChEBI" id="CHEBI:15378"/>
        <dbReference type="ChEBI" id="CHEBI:16526"/>
        <dbReference type="ChEBI" id="CHEBI:57287"/>
        <dbReference type="ChEBI" id="CHEBI:57384"/>
        <dbReference type="ChEBI" id="CHEBI:90725"/>
        <dbReference type="ChEBI" id="CHEBI:90736"/>
        <dbReference type="EC" id="2.3.1.199"/>
    </reaction>
</comment>
<dbReference type="PROSITE" id="PS01188">
    <property type="entry name" value="ELO"/>
    <property type="match status" value="1"/>
</dbReference>
<comment type="similarity">
    <text evidence="10">Belongs to the ELO family.</text>
</comment>
<feature type="transmembrane region" description="Helical" evidence="10">
    <location>
        <begin position="149"/>
        <end position="168"/>
    </location>
</feature>
<dbReference type="AlphaFoldDB" id="A0A7K9DRI9"/>
<name>A0A7K9DRI9_9AVES</name>
<accession>A0A7K9DRI9</accession>
<dbReference type="InterPro" id="IPR002076">
    <property type="entry name" value="ELO_fam"/>
</dbReference>
<evidence type="ECO:0000256" key="5">
    <source>
        <dbReference type="ARBA" id="ARBA00022832"/>
    </source>
</evidence>
<feature type="non-terminal residue" evidence="11">
    <location>
        <position position="181"/>
    </location>
</feature>
<organism evidence="11 12">
    <name type="scientific">Hemiprocne comata</name>
    <dbReference type="NCBI Taxonomy" id="243314"/>
    <lineage>
        <taxon>Eukaryota</taxon>
        <taxon>Metazoa</taxon>
        <taxon>Chordata</taxon>
        <taxon>Craniata</taxon>
        <taxon>Vertebrata</taxon>
        <taxon>Euteleostomi</taxon>
        <taxon>Archelosauria</taxon>
        <taxon>Archosauria</taxon>
        <taxon>Dinosauria</taxon>
        <taxon>Saurischia</taxon>
        <taxon>Theropoda</taxon>
        <taxon>Coelurosauria</taxon>
        <taxon>Aves</taxon>
        <taxon>Neognathae</taxon>
        <taxon>Neoaves</taxon>
        <taxon>Strisores</taxon>
        <taxon>Apodiformes</taxon>
        <taxon>Apodidae</taxon>
        <taxon>Hemiprocninae</taxon>
        <taxon>Hemiprocne</taxon>
    </lineage>
</organism>
<keyword evidence="6 10" id="KW-1133">Transmembrane helix</keyword>
<dbReference type="GO" id="GO:0005789">
    <property type="term" value="C:endoplasmic reticulum membrane"/>
    <property type="evidence" value="ECO:0007669"/>
    <property type="project" value="TreeGrafter"/>
</dbReference>
<dbReference type="Proteomes" id="UP000518305">
    <property type="component" value="Unassembled WGS sequence"/>
</dbReference>
<keyword evidence="7 10" id="KW-0443">Lipid metabolism</keyword>
<dbReference type="EC" id="2.3.1.199" evidence="10"/>
<evidence type="ECO:0000256" key="8">
    <source>
        <dbReference type="ARBA" id="ARBA00023136"/>
    </source>
</evidence>
<comment type="caution">
    <text evidence="10">Lacks conserved residue(s) required for the propagation of feature annotation.</text>
</comment>
<gene>
    <name evidence="11" type="primary">Elovl6_1</name>
    <name evidence="11" type="ORF">HEMCOM_R01515</name>
</gene>
<keyword evidence="9 10" id="KW-0275">Fatty acid biosynthesis</keyword>
<keyword evidence="3 10" id="KW-0808">Transferase</keyword>
<dbReference type="GO" id="GO:0030148">
    <property type="term" value="P:sphingolipid biosynthetic process"/>
    <property type="evidence" value="ECO:0007669"/>
    <property type="project" value="TreeGrafter"/>
</dbReference>
<evidence type="ECO:0000256" key="1">
    <source>
        <dbReference type="ARBA" id="ARBA00004141"/>
    </source>
</evidence>
<sequence length="181" mass="21353">WKQLAFILSTKGFKQSVCSQSFYVHPISKLWVYLFVWSKLLEMGDTMFIILQKKKLIFLHWFHHVSTLMITWYNNMVAGSSWIVVLNSSIHAIMYSYYSMRVAGFQVPRFIAMVITISHIVQLLGFVIIYILVIFWMEDKVCHTTWTSGFLSFMFCFSVLVLFWNYFLKTYLGSSQKSKGE</sequence>
<feature type="non-terminal residue" evidence="11">
    <location>
        <position position="1"/>
    </location>
</feature>
<keyword evidence="12" id="KW-1185">Reference proteome</keyword>
<feature type="transmembrane region" description="Helical" evidence="10">
    <location>
        <begin position="56"/>
        <end position="73"/>
    </location>
</feature>
<evidence type="ECO:0000256" key="9">
    <source>
        <dbReference type="ARBA" id="ARBA00023160"/>
    </source>
</evidence>
<keyword evidence="8 10" id="KW-0472">Membrane</keyword>
<dbReference type="GO" id="GO:0009922">
    <property type="term" value="F:fatty acid elongase activity"/>
    <property type="evidence" value="ECO:0007669"/>
    <property type="project" value="UniProtKB-EC"/>
</dbReference>
<reference evidence="11 12" key="1">
    <citation type="submission" date="2019-09" db="EMBL/GenBank/DDBJ databases">
        <title>Bird 10,000 Genomes (B10K) Project - Family phase.</title>
        <authorList>
            <person name="Zhang G."/>
        </authorList>
    </citation>
    <scope>NUCLEOTIDE SEQUENCE [LARGE SCALE GENOMIC DNA]</scope>
    <source>
        <strain evidence="11">B10K-DU-001-23</strain>
        <tissue evidence="11">Muscle</tissue>
    </source>
</reference>
<dbReference type="OrthoDB" id="10259681at2759"/>
<dbReference type="GO" id="GO:0034626">
    <property type="term" value="P:fatty acid elongation, polyunsaturated fatty acid"/>
    <property type="evidence" value="ECO:0007669"/>
    <property type="project" value="TreeGrafter"/>
</dbReference>
<dbReference type="GO" id="GO:0034625">
    <property type="term" value="P:fatty acid elongation, monounsaturated fatty acid"/>
    <property type="evidence" value="ECO:0007669"/>
    <property type="project" value="TreeGrafter"/>
</dbReference>